<feature type="region of interest" description="Disordered" evidence="1">
    <location>
        <begin position="27"/>
        <end position="68"/>
    </location>
</feature>
<evidence type="ECO:0000313" key="3">
    <source>
        <dbReference type="Proteomes" id="UP001596383"/>
    </source>
</evidence>
<evidence type="ECO:0000313" key="2">
    <source>
        <dbReference type="EMBL" id="MFC6764069.1"/>
    </source>
</evidence>
<organism evidence="2 3">
    <name type="scientific">Natrinema soli</name>
    <dbReference type="NCBI Taxonomy" id="1930624"/>
    <lineage>
        <taxon>Archaea</taxon>
        <taxon>Methanobacteriati</taxon>
        <taxon>Methanobacteriota</taxon>
        <taxon>Stenosarchaea group</taxon>
        <taxon>Halobacteria</taxon>
        <taxon>Halobacteriales</taxon>
        <taxon>Natrialbaceae</taxon>
        <taxon>Natrinema</taxon>
    </lineage>
</organism>
<feature type="non-terminal residue" evidence="2">
    <location>
        <position position="1"/>
    </location>
</feature>
<comment type="caution">
    <text evidence="2">The sequence shown here is derived from an EMBL/GenBank/DDBJ whole genome shotgun (WGS) entry which is preliminary data.</text>
</comment>
<name>A0ABD5SHL4_9EURY</name>
<reference evidence="2 3" key="1">
    <citation type="journal article" date="2019" name="Int. J. Syst. Evol. Microbiol.">
        <title>The Global Catalogue of Microorganisms (GCM) 10K type strain sequencing project: providing services to taxonomists for standard genome sequencing and annotation.</title>
        <authorList>
            <consortium name="The Broad Institute Genomics Platform"/>
            <consortium name="The Broad Institute Genome Sequencing Center for Infectious Disease"/>
            <person name="Wu L."/>
            <person name="Ma J."/>
        </authorList>
    </citation>
    <scope>NUCLEOTIDE SEQUENCE [LARGE SCALE GENOMIC DNA]</scope>
    <source>
        <strain evidence="2 3">LMG 29247</strain>
    </source>
</reference>
<gene>
    <name evidence="2" type="ORF">ACFQE6_03110</name>
</gene>
<dbReference type="AlphaFoldDB" id="A0ABD5SHL4"/>
<protein>
    <recommendedName>
        <fullName evidence="4">RCK C-terminal domain-containing protein</fullName>
    </recommendedName>
</protein>
<keyword evidence="3" id="KW-1185">Reference proteome</keyword>
<sequence length="68" mass="7369">GDVRLAPGDVAYVLGRPDALRRVTDRALAETRDGGGAPDPGENSDTSGESDADHELERPRDREQPQER</sequence>
<evidence type="ECO:0008006" key="4">
    <source>
        <dbReference type="Google" id="ProtNLM"/>
    </source>
</evidence>
<evidence type="ECO:0000256" key="1">
    <source>
        <dbReference type="SAM" id="MobiDB-lite"/>
    </source>
</evidence>
<dbReference type="Proteomes" id="UP001596383">
    <property type="component" value="Unassembled WGS sequence"/>
</dbReference>
<accession>A0ABD5SHL4</accession>
<proteinExistence type="predicted"/>
<dbReference type="EMBL" id="JBHSWV010000045">
    <property type="protein sequence ID" value="MFC6764069.1"/>
    <property type="molecule type" value="Genomic_DNA"/>
</dbReference>
<feature type="compositionally biased region" description="Basic and acidic residues" evidence="1">
    <location>
        <begin position="51"/>
        <end position="68"/>
    </location>
</feature>